<dbReference type="GO" id="GO:0015629">
    <property type="term" value="C:actin cytoskeleton"/>
    <property type="evidence" value="ECO:0007669"/>
    <property type="project" value="TreeGrafter"/>
</dbReference>
<dbReference type="GO" id="GO:0007015">
    <property type="term" value="P:actin filament organization"/>
    <property type="evidence" value="ECO:0007669"/>
    <property type="project" value="TreeGrafter"/>
</dbReference>
<dbReference type="InterPro" id="IPR000557">
    <property type="entry name" value="Calponin_repeat"/>
</dbReference>
<organism evidence="5 6">
    <name type="scientific">Mytilus galloprovincialis</name>
    <name type="common">Mediterranean mussel</name>
    <dbReference type="NCBI Taxonomy" id="29158"/>
    <lineage>
        <taxon>Eukaryota</taxon>
        <taxon>Metazoa</taxon>
        <taxon>Spiralia</taxon>
        <taxon>Lophotrochozoa</taxon>
        <taxon>Mollusca</taxon>
        <taxon>Bivalvia</taxon>
        <taxon>Autobranchia</taxon>
        <taxon>Pteriomorphia</taxon>
        <taxon>Mytilida</taxon>
        <taxon>Mytiloidea</taxon>
        <taxon>Mytilidae</taxon>
        <taxon>Mytilinae</taxon>
        <taxon>Mytilus</taxon>
    </lineage>
</organism>
<keyword evidence="6" id="KW-1185">Reference proteome</keyword>
<sequence>MADRVKPMGMDRALISKMGAKYDSGLEYEVRGWIKALIGEDIGEGPSNVEKSLRDGVILCTLMKKVIEGTPSESLPAACSKTDLKPSSSELPFKQMENIEKFLKAAHKYGVPNTSLFQTVELYEARNLPMVLATISHVGTEAQRHNYQGPTIGSKPTEKHRVQFSYEQLKQSHGTIGLQSGTNKFATQKGMRIGSVRHISDIKVEDLDKEGNTLLTLQAGTNRFASQKGMTGFGAVRHIADIRADEFDKDGENIITLQAGTNKFASQKGMTGFGAVRHVSDIRADDFDPQTASHIGLQAGSNQFASQKGMTSMGAVRHICDIRADDLDREAQSVIPLQYGTNRGSSQKGMTSFGSQRHIADIKVSDLAEDMKLKFANPIARLLHISLYIYIYKQFHTMKFAQRLNFNGETIGSKPTVKHDVNFSYEQLKQSCGLIGLQSGTNKFASQKGMRIGAVRHIADIRADKFDKESEGQISLQSGTNKFASQKGMTSMGAVRHICDIRADQYDPESNKEINLQSGTNKFDSQCGMRGFGAIRHISDVKVNELDREGSAVLRPDMGYSGGDSQKGMTAFGAQRHVTNIKTTDLAEEWAEKYGKPTTPRVQQQQEIPEEDNE</sequence>
<feature type="domain" description="Calponin-homology (CH)" evidence="4">
    <location>
        <begin position="24"/>
        <end position="143"/>
    </location>
</feature>
<comment type="similarity">
    <text evidence="1 2">Belongs to the calponin family.</text>
</comment>
<dbReference type="GO" id="GO:0051015">
    <property type="term" value="F:actin filament binding"/>
    <property type="evidence" value="ECO:0007669"/>
    <property type="project" value="TreeGrafter"/>
</dbReference>
<gene>
    <name evidence="5" type="ORF">MGAL_10B011673</name>
</gene>
<evidence type="ECO:0000256" key="1">
    <source>
        <dbReference type="ARBA" id="ARBA00009631"/>
    </source>
</evidence>
<feature type="region of interest" description="Disordered" evidence="3">
    <location>
        <begin position="591"/>
        <end position="614"/>
    </location>
</feature>
<dbReference type="AlphaFoldDB" id="A0A8B6E9J1"/>
<dbReference type="InterPro" id="IPR050606">
    <property type="entry name" value="Calponin-like"/>
</dbReference>
<evidence type="ECO:0000313" key="6">
    <source>
        <dbReference type="Proteomes" id="UP000596742"/>
    </source>
</evidence>
<dbReference type="PRINTS" id="PR00888">
    <property type="entry name" value="SM22CALPONIN"/>
</dbReference>
<dbReference type="PANTHER" id="PTHR47385:SF14">
    <property type="entry name" value="TRANSGELIN"/>
    <property type="match status" value="1"/>
</dbReference>
<protein>
    <recommendedName>
        <fullName evidence="2">Transgelin</fullName>
    </recommendedName>
</protein>
<evidence type="ECO:0000259" key="4">
    <source>
        <dbReference type="PROSITE" id="PS50021"/>
    </source>
</evidence>
<dbReference type="PANTHER" id="PTHR47385">
    <property type="entry name" value="CALPONIN"/>
    <property type="match status" value="1"/>
</dbReference>
<dbReference type="Proteomes" id="UP000596742">
    <property type="component" value="Unassembled WGS sequence"/>
</dbReference>
<comment type="caution">
    <text evidence="5">The sequence shown here is derived from an EMBL/GenBank/DDBJ whole genome shotgun (WGS) entry which is preliminary data.</text>
</comment>
<dbReference type="Pfam" id="PF00402">
    <property type="entry name" value="Calponin"/>
    <property type="match status" value="9"/>
</dbReference>
<accession>A0A8B6E9J1</accession>
<evidence type="ECO:0000313" key="5">
    <source>
        <dbReference type="EMBL" id="VDI31199.1"/>
    </source>
</evidence>
<proteinExistence type="inferred from homology"/>
<dbReference type="InterPro" id="IPR003096">
    <property type="entry name" value="SM22_calponin"/>
</dbReference>
<dbReference type="OrthoDB" id="21595at2759"/>
<dbReference type="PROSITE" id="PS01052">
    <property type="entry name" value="CALPONIN_1"/>
    <property type="match status" value="4"/>
</dbReference>
<dbReference type="SMART" id="SM00033">
    <property type="entry name" value="CH"/>
    <property type="match status" value="1"/>
</dbReference>
<dbReference type="SUPFAM" id="SSF47576">
    <property type="entry name" value="Calponin-homology domain, CH-domain"/>
    <property type="match status" value="1"/>
</dbReference>
<dbReference type="Pfam" id="PF00307">
    <property type="entry name" value="CH"/>
    <property type="match status" value="1"/>
</dbReference>
<evidence type="ECO:0000256" key="2">
    <source>
        <dbReference type="RuleBase" id="RU361224"/>
    </source>
</evidence>
<dbReference type="PROSITE" id="PS50021">
    <property type="entry name" value="CH"/>
    <property type="match status" value="1"/>
</dbReference>
<dbReference type="InterPro" id="IPR036872">
    <property type="entry name" value="CH_dom_sf"/>
</dbReference>
<evidence type="ECO:0000256" key="3">
    <source>
        <dbReference type="SAM" id="MobiDB-lite"/>
    </source>
</evidence>
<reference evidence="5" key="1">
    <citation type="submission" date="2018-11" db="EMBL/GenBank/DDBJ databases">
        <authorList>
            <person name="Alioto T."/>
            <person name="Alioto T."/>
        </authorList>
    </citation>
    <scope>NUCLEOTIDE SEQUENCE</scope>
</reference>
<dbReference type="PROSITE" id="PS51122">
    <property type="entry name" value="CALPONIN_2"/>
    <property type="match status" value="9"/>
</dbReference>
<name>A0A8B6E9J1_MYTGA</name>
<dbReference type="InterPro" id="IPR001715">
    <property type="entry name" value="CH_dom"/>
</dbReference>
<dbReference type="EMBL" id="UYJE01004767">
    <property type="protein sequence ID" value="VDI31199.1"/>
    <property type="molecule type" value="Genomic_DNA"/>
</dbReference>
<dbReference type="Gene3D" id="1.10.418.10">
    <property type="entry name" value="Calponin-like domain"/>
    <property type="match status" value="1"/>
</dbReference>